<gene>
    <name evidence="3" type="ORF">NKE59_00115</name>
</gene>
<keyword evidence="1" id="KW-0812">Transmembrane</keyword>
<evidence type="ECO:0000256" key="1">
    <source>
        <dbReference type="SAM" id="Phobius"/>
    </source>
</evidence>
<protein>
    <submittedName>
        <fullName evidence="3">Fatty acid desaturase</fullName>
    </submittedName>
</protein>
<sequence>MTEGQTLQAIALLVLDSVLWLACIAATVYFENILVKLVFGIIAGFVTGRIFILGHDACHQSFTPHRNLNKVLGRIAFLPSLTPYSLWDIGHNVVHHGQTNLKGFDFVWAPLAKDEYDALPAWRKALERHYRSGWGPITYYLVEIWWNKMFFPNKKYKPADRSIFLKDNLLVSAFALIWLGALISSAIVTEQSVILSLLCGFVLPYLFWNGMIGFVVYVHHTHPSVAWYDNKAEWLRAQPFVSTTVHLTFKFYWGALMHHIMEHTAHHVDMSVPLYNLKAAQNRLETLLPERIIVQPFSWQWYFDTAKTCKLYDFKEKAWLDFNGNKTANSVRVLLSPSSNGETR</sequence>
<feature type="transmembrane region" description="Helical" evidence="1">
    <location>
        <begin position="33"/>
        <end position="52"/>
    </location>
</feature>
<organism evidence="3">
    <name type="scientific">Polynucleobacter sp. UK-FUSCHL-C3</name>
    <dbReference type="NCBI Taxonomy" id="2955208"/>
    <lineage>
        <taxon>Bacteria</taxon>
        <taxon>Pseudomonadati</taxon>
        <taxon>Pseudomonadota</taxon>
        <taxon>Betaproteobacteria</taxon>
        <taxon>Burkholderiales</taxon>
        <taxon>Burkholderiaceae</taxon>
        <taxon>Polynucleobacter</taxon>
    </lineage>
</organism>
<feature type="transmembrane region" description="Helical" evidence="1">
    <location>
        <begin position="194"/>
        <end position="218"/>
    </location>
</feature>
<dbReference type="GO" id="GO:0006629">
    <property type="term" value="P:lipid metabolic process"/>
    <property type="evidence" value="ECO:0007669"/>
    <property type="project" value="InterPro"/>
</dbReference>
<keyword evidence="1" id="KW-0472">Membrane</keyword>
<dbReference type="EMBL" id="CP099959">
    <property type="protein sequence ID" value="XCC58683.1"/>
    <property type="molecule type" value="Genomic_DNA"/>
</dbReference>
<dbReference type="InterPro" id="IPR012171">
    <property type="entry name" value="Fatty_acid_desaturase"/>
</dbReference>
<dbReference type="InterPro" id="IPR005804">
    <property type="entry name" value="FA_desaturase_dom"/>
</dbReference>
<dbReference type="PANTHER" id="PTHR32100">
    <property type="entry name" value="OMEGA-6 FATTY ACID DESATURASE, CHLOROPLASTIC"/>
    <property type="match status" value="1"/>
</dbReference>
<feature type="domain" description="Fatty acid desaturase" evidence="2">
    <location>
        <begin position="37"/>
        <end position="291"/>
    </location>
</feature>
<evidence type="ECO:0000313" key="3">
    <source>
        <dbReference type="EMBL" id="XCC58683.1"/>
    </source>
</evidence>
<keyword evidence="1" id="KW-1133">Transmembrane helix</keyword>
<feature type="transmembrane region" description="Helical" evidence="1">
    <location>
        <begin position="7"/>
        <end position="27"/>
    </location>
</feature>
<reference evidence="3" key="1">
    <citation type="submission" date="2022-06" db="EMBL/GenBank/DDBJ databases">
        <title>New Polynucleobacter species.</title>
        <authorList>
            <person name="Hahn M.W."/>
        </authorList>
    </citation>
    <scope>NUCLEOTIDE SEQUENCE</scope>
    <source>
        <strain evidence="3">UK-FUSCHL-C3</strain>
    </source>
</reference>
<dbReference type="CDD" id="cd03507">
    <property type="entry name" value="Delta12-FADS-like"/>
    <property type="match status" value="1"/>
</dbReference>
<dbReference type="GO" id="GO:0016491">
    <property type="term" value="F:oxidoreductase activity"/>
    <property type="evidence" value="ECO:0007669"/>
    <property type="project" value="InterPro"/>
</dbReference>
<name>A0AAU8A4P8_9BURK</name>
<dbReference type="Pfam" id="PF00487">
    <property type="entry name" value="FA_desaturase"/>
    <property type="match status" value="1"/>
</dbReference>
<dbReference type="AlphaFoldDB" id="A0AAU8A4P8"/>
<dbReference type="RefSeq" id="WP_353439959.1">
    <property type="nucleotide sequence ID" value="NZ_CP099959.1"/>
</dbReference>
<feature type="transmembrane region" description="Helical" evidence="1">
    <location>
        <begin position="169"/>
        <end position="188"/>
    </location>
</feature>
<evidence type="ECO:0000259" key="2">
    <source>
        <dbReference type="Pfam" id="PF00487"/>
    </source>
</evidence>
<proteinExistence type="predicted"/>
<accession>A0AAU8A4P8</accession>